<keyword evidence="5" id="KW-1185">Reference proteome</keyword>
<dbReference type="EMBL" id="UNSC01000010">
    <property type="protein sequence ID" value="SZD74314.1"/>
    <property type="molecule type" value="Genomic_DNA"/>
</dbReference>
<dbReference type="InterPro" id="IPR013520">
    <property type="entry name" value="Ribonucl_H"/>
</dbReference>
<dbReference type="SUPFAM" id="SSF53098">
    <property type="entry name" value="Ribonuclease H-like"/>
    <property type="match status" value="1"/>
</dbReference>
<comment type="function">
    <text evidence="1">DNA polymerase III is a complex, multichain enzyme responsible for most of the replicative synthesis in bacteria. The epsilon subunit contain the editing function and is a proofreading 3'-5' exonuclease.</text>
</comment>
<evidence type="ECO:0000256" key="2">
    <source>
        <dbReference type="ARBA" id="ARBA00026073"/>
    </source>
</evidence>
<dbReference type="AlphaFoldDB" id="A0A383U355"/>
<evidence type="ECO:0000313" key="5">
    <source>
        <dbReference type="Proteomes" id="UP000262142"/>
    </source>
</evidence>
<dbReference type="SMART" id="SM00479">
    <property type="entry name" value="EXOIII"/>
    <property type="match status" value="1"/>
</dbReference>
<feature type="domain" description="Exonuclease" evidence="3">
    <location>
        <begin position="3"/>
        <end position="161"/>
    </location>
</feature>
<dbReference type="GO" id="GO:0003887">
    <property type="term" value="F:DNA-directed DNA polymerase activity"/>
    <property type="evidence" value="ECO:0007669"/>
    <property type="project" value="UniProtKB-EC"/>
</dbReference>
<comment type="subunit">
    <text evidence="2">DNA polymerase III contains a core (composed of alpha, epsilon and theta chains) that associates with a tau subunit. This core dimerizes to form the POLIII' complex. PolIII' associates with the gamma complex (composed of gamma, delta, delta', psi and chi chains) and with the beta chain to form the complete DNA polymerase III complex.</text>
</comment>
<dbReference type="FunFam" id="3.30.420.10:FF:000045">
    <property type="entry name" value="3'-5' exonuclease DinG"/>
    <property type="match status" value="1"/>
</dbReference>
<dbReference type="Proteomes" id="UP000262142">
    <property type="component" value="Unassembled WGS sequence"/>
</dbReference>
<reference evidence="4 5" key="1">
    <citation type="submission" date="2018-09" db="EMBL/GenBank/DDBJ databases">
        <authorList>
            <consortium name="Pathogen Informatics"/>
        </authorList>
    </citation>
    <scope>NUCLEOTIDE SEQUENCE [LARGE SCALE GENOMIC DNA]</scope>
    <source>
        <strain evidence="4 5">OH-22767</strain>
    </source>
</reference>
<dbReference type="CDD" id="cd06130">
    <property type="entry name" value="DNA_pol_III_epsilon_like"/>
    <property type="match status" value="1"/>
</dbReference>
<dbReference type="Gene3D" id="3.30.420.10">
    <property type="entry name" value="Ribonuclease H-like superfamily/Ribonuclease H"/>
    <property type="match status" value="1"/>
</dbReference>
<protein>
    <submittedName>
        <fullName evidence="4">DNA polymerase III polC-type</fullName>
        <ecNumber evidence="4">2.7.7.7</ecNumber>
    </submittedName>
</protein>
<dbReference type="OrthoDB" id="9803913at2"/>
<dbReference type="InterPro" id="IPR036397">
    <property type="entry name" value="RNaseH_sf"/>
</dbReference>
<evidence type="ECO:0000256" key="1">
    <source>
        <dbReference type="ARBA" id="ARBA00025483"/>
    </source>
</evidence>
<name>A0A383U355_9FLAO</name>
<dbReference type="InterPro" id="IPR012337">
    <property type="entry name" value="RNaseH-like_sf"/>
</dbReference>
<evidence type="ECO:0000313" key="4">
    <source>
        <dbReference type="EMBL" id="SZD74314.1"/>
    </source>
</evidence>
<dbReference type="GO" id="GO:0003676">
    <property type="term" value="F:nucleic acid binding"/>
    <property type="evidence" value="ECO:0007669"/>
    <property type="project" value="InterPro"/>
</dbReference>
<keyword evidence="4" id="KW-0548">Nucleotidyltransferase</keyword>
<accession>A0A383U355</accession>
<dbReference type="Pfam" id="PF00929">
    <property type="entry name" value="RNase_T"/>
    <property type="match status" value="1"/>
</dbReference>
<dbReference type="PANTHER" id="PTHR30231:SF42">
    <property type="entry name" value="EXONUCLEASE"/>
    <property type="match status" value="1"/>
</dbReference>
<keyword evidence="4" id="KW-0808">Transferase</keyword>
<evidence type="ECO:0000259" key="3">
    <source>
        <dbReference type="SMART" id="SM00479"/>
    </source>
</evidence>
<dbReference type="GO" id="GO:0005829">
    <property type="term" value="C:cytosol"/>
    <property type="evidence" value="ECO:0007669"/>
    <property type="project" value="TreeGrafter"/>
</dbReference>
<dbReference type="EC" id="2.7.7.7" evidence="4"/>
<sequence length="163" mass="18790">MKSFVALDFETANQHRSSVCSIGLVFVENSKIIDSFYELIKPTPNFCCNWATDIHGIQYWDTINSFEFPEIWKHIAKEIKDLPLVAHNSVFDESCLRAVLSAYELPIHQNPFYCTYRKSKNLFPELPNHQLHTVSEHLGFKLENHHNALADAKACTHIALNIF</sequence>
<organism evidence="4 5">
    <name type="scientific">Candidatus Ornithobacterium hominis</name>
    <dbReference type="NCBI Taxonomy" id="2497989"/>
    <lineage>
        <taxon>Bacteria</taxon>
        <taxon>Pseudomonadati</taxon>
        <taxon>Bacteroidota</taxon>
        <taxon>Flavobacteriia</taxon>
        <taxon>Flavobacteriales</taxon>
        <taxon>Weeksellaceae</taxon>
        <taxon>Ornithobacterium</taxon>
    </lineage>
</organism>
<dbReference type="GO" id="GO:0008408">
    <property type="term" value="F:3'-5' exonuclease activity"/>
    <property type="evidence" value="ECO:0007669"/>
    <property type="project" value="TreeGrafter"/>
</dbReference>
<proteinExistence type="predicted"/>
<dbReference type="PANTHER" id="PTHR30231">
    <property type="entry name" value="DNA POLYMERASE III SUBUNIT EPSILON"/>
    <property type="match status" value="1"/>
</dbReference>
<gene>
    <name evidence="4" type="primary">polC</name>
    <name evidence="4" type="ORF">SAMEA104719789_01740</name>
</gene>
<dbReference type="RefSeq" id="WP_119059880.1">
    <property type="nucleotide sequence ID" value="NZ_UNSC01000010.1"/>
</dbReference>